<dbReference type="AlphaFoldDB" id="A0A0F8YNC3"/>
<gene>
    <name evidence="1" type="ORF">LCGC14_2875640</name>
</gene>
<accession>A0A0F8YNC3</accession>
<comment type="caution">
    <text evidence="1">The sequence shown here is derived from an EMBL/GenBank/DDBJ whole genome shotgun (WGS) entry which is preliminary data.</text>
</comment>
<feature type="non-terminal residue" evidence="1">
    <location>
        <position position="1"/>
    </location>
</feature>
<name>A0A0F8YNC3_9ZZZZ</name>
<dbReference type="EMBL" id="LAZR01055954">
    <property type="protein sequence ID" value="KKK75250.1"/>
    <property type="molecule type" value="Genomic_DNA"/>
</dbReference>
<proteinExistence type="predicted"/>
<evidence type="ECO:0000313" key="1">
    <source>
        <dbReference type="EMBL" id="KKK75250.1"/>
    </source>
</evidence>
<organism evidence="1">
    <name type="scientific">marine sediment metagenome</name>
    <dbReference type="NCBI Taxonomy" id="412755"/>
    <lineage>
        <taxon>unclassified sequences</taxon>
        <taxon>metagenomes</taxon>
        <taxon>ecological metagenomes</taxon>
    </lineage>
</organism>
<sequence>AEAVSEYQYYISQIKKIREMNSISTKNEVDEDDRRTNALYSLYI</sequence>
<reference evidence="1" key="1">
    <citation type="journal article" date="2015" name="Nature">
        <title>Complex archaea that bridge the gap between prokaryotes and eukaryotes.</title>
        <authorList>
            <person name="Spang A."/>
            <person name="Saw J.H."/>
            <person name="Jorgensen S.L."/>
            <person name="Zaremba-Niedzwiedzka K."/>
            <person name="Martijn J."/>
            <person name="Lind A.E."/>
            <person name="van Eijk R."/>
            <person name="Schleper C."/>
            <person name="Guy L."/>
            <person name="Ettema T.J."/>
        </authorList>
    </citation>
    <scope>NUCLEOTIDE SEQUENCE</scope>
</reference>
<protein>
    <submittedName>
        <fullName evidence="1">Uncharacterized protein</fullName>
    </submittedName>
</protein>